<keyword evidence="4" id="KW-1185">Reference proteome</keyword>
<evidence type="ECO:0000256" key="1">
    <source>
        <dbReference type="SAM" id="MobiDB-lite"/>
    </source>
</evidence>
<dbReference type="STRING" id="1891926.Fuma_03935"/>
<evidence type="ECO:0000256" key="2">
    <source>
        <dbReference type="SAM" id="Phobius"/>
    </source>
</evidence>
<dbReference type="EMBL" id="CP017641">
    <property type="protein sequence ID" value="APZ94309.1"/>
    <property type="molecule type" value="Genomic_DNA"/>
</dbReference>
<sequence length="429" mass="47388">MPPSFQKLKRLRTQLGGGSATDVETPFDVECKCGARVTGLRRATWIEAECPKCSHGVFVLPVNVYPATPSVSSEILGGPFSERLKTVVSELLPDRKTVDEPEDIKQRKRKTRRGGVASDADTRAATDAQTSPDVDQPRRRTLQMPQFDVKAALRRTCTPFRLLMLGMVAVVGLTGYWMAYQQQVEAARQTWLRSAEDIDDFLAASDVIQLEAVLQESVDAGYLLGKNDAEWRSRLNLLQETKAINNLAMTDLLTDFAGAYDDQDRLVADAEQQLLTAVTSGWFVFDSWLTAASNQTGVYLMELPAAPGRHPVDAYVPLPQLADLISHADDERAVFAVRFQAVQAPAAQSHEAWRLLVDPPSFVLLTSETHCESVGLNTSDDTDLSAVLSRQKEFVESSETWEHRASDSVVPLDFAAKTEDGTKGWNDED</sequence>
<keyword evidence="2" id="KW-0472">Membrane</keyword>
<dbReference type="OrthoDB" id="208967at2"/>
<dbReference type="AlphaFoldDB" id="A0A1P8WJS1"/>
<dbReference type="RefSeq" id="WP_077025632.1">
    <property type="nucleotide sequence ID" value="NZ_CP017641.1"/>
</dbReference>
<keyword evidence="2" id="KW-1133">Transmembrane helix</keyword>
<feature type="compositionally biased region" description="Low complexity" evidence="1">
    <location>
        <begin position="117"/>
        <end position="130"/>
    </location>
</feature>
<proteinExistence type="predicted"/>
<feature type="region of interest" description="Disordered" evidence="1">
    <location>
        <begin position="98"/>
        <end position="141"/>
    </location>
</feature>
<name>A0A1P8WJS1_9PLAN</name>
<keyword evidence="2" id="KW-0812">Transmembrane</keyword>
<reference evidence="3 4" key="1">
    <citation type="journal article" date="2016" name="Front. Microbiol.">
        <title>Fuerstia marisgermanicae gen. nov., sp. nov., an Unusual Member of the Phylum Planctomycetes from the German Wadden Sea.</title>
        <authorList>
            <person name="Kohn T."/>
            <person name="Heuer A."/>
            <person name="Jogler M."/>
            <person name="Vollmers J."/>
            <person name="Boedeker C."/>
            <person name="Bunk B."/>
            <person name="Rast P."/>
            <person name="Borchert D."/>
            <person name="Glockner I."/>
            <person name="Freese H.M."/>
            <person name="Klenk H.P."/>
            <person name="Overmann J."/>
            <person name="Kaster A.K."/>
            <person name="Rohde M."/>
            <person name="Wiegand S."/>
            <person name="Jogler C."/>
        </authorList>
    </citation>
    <scope>NUCLEOTIDE SEQUENCE [LARGE SCALE GENOMIC DNA]</scope>
    <source>
        <strain evidence="3 4">NH11</strain>
    </source>
</reference>
<gene>
    <name evidence="3" type="ORF">Fuma_03935</name>
</gene>
<accession>A0A1P8WJS1</accession>
<evidence type="ECO:0000313" key="4">
    <source>
        <dbReference type="Proteomes" id="UP000187735"/>
    </source>
</evidence>
<protein>
    <submittedName>
        <fullName evidence="3">Uncharacterized protein</fullName>
    </submittedName>
</protein>
<dbReference type="Proteomes" id="UP000187735">
    <property type="component" value="Chromosome"/>
</dbReference>
<evidence type="ECO:0000313" key="3">
    <source>
        <dbReference type="EMBL" id="APZ94309.1"/>
    </source>
</evidence>
<dbReference type="KEGG" id="fmr:Fuma_03935"/>
<organism evidence="3 4">
    <name type="scientific">Fuerstiella marisgermanici</name>
    <dbReference type="NCBI Taxonomy" id="1891926"/>
    <lineage>
        <taxon>Bacteria</taxon>
        <taxon>Pseudomonadati</taxon>
        <taxon>Planctomycetota</taxon>
        <taxon>Planctomycetia</taxon>
        <taxon>Planctomycetales</taxon>
        <taxon>Planctomycetaceae</taxon>
        <taxon>Fuerstiella</taxon>
    </lineage>
</organism>
<feature type="transmembrane region" description="Helical" evidence="2">
    <location>
        <begin position="160"/>
        <end position="179"/>
    </location>
</feature>